<gene>
    <name evidence="2" type="ORF">BT63DRAFT_421744</name>
</gene>
<sequence>MFSCNNYERGCRGRTNTSKGACSDCITLHLATPRSSSTSSQQSQSSNYSAMSSAFASLSNLHSKSGSPDSTASS</sequence>
<organism evidence="2 3">
    <name type="scientific">Microthyrium microscopicum</name>
    <dbReference type="NCBI Taxonomy" id="703497"/>
    <lineage>
        <taxon>Eukaryota</taxon>
        <taxon>Fungi</taxon>
        <taxon>Dikarya</taxon>
        <taxon>Ascomycota</taxon>
        <taxon>Pezizomycotina</taxon>
        <taxon>Dothideomycetes</taxon>
        <taxon>Dothideomycetes incertae sedis</taxon>
        <taxon>Microthyriales</taxon>
        <taxon>Microthyriaceae</taxon>
        <taxon>Microthyrium</taxon>
    </lineage>
</organism>
<proteinExistence type="predicted"/>
<name>A0A6A6URB8_9PEZI</name>
<keyword evidence="3" id="KW-1185">Reference proteome</keyword>
<evidence type="ECO:0000313" key="2">
    <source>
        <dbReference type="EMBL" id="KAF2673608.1"/>
    </source>
</evidence>
<dbReference type="EMBL" id="MU004231">
    <property type="protein sequence ID" value="KAF2673608.1"/>
    <property type="molecule type" value="Genomic_DNA"/>
</dbReference>
<dbReference type="OrthoDB" id="3911301at2759"/>
<dbReference type="Proteomes" id="UP000799302">
    <property type="component" value="Unassembled WGS sequence"/>
</dbReference>
<reference evidence="2" key="1">
    <citation type="journal article" date="2020" name="Stud. Mycol.">
        <title>101 Dothideomycetes genomes: a test case for predicting lifestyles and emergence of pathogens.</title>
        <authorList>
            <person name="Haridas S."/>
            <person name="Albert R."/>
            <person name="Binder M."/>
            <person name="Bloem J."/>
            <person name="Labutti K."/>
            <person name="Salamov A."/>
            <person name="Andreopoulos B."/>
            <person name="Baker S."/>
            <person name="Barry K."/>
            <person name="Bills G."/>
            <person name="Bluhm B."/>
            <person name="Cannon C."/>
            <person name="Castanera R."/>
            <person name="Culley D."/>
            <person name="Daum C."/>
            <person name="Ezra D."/>
            <person name="Gonzalez J."/>
            <person name="Henrissat B."/>
            <person name="Kuo A."/>
            <person name="Liang C."/>
            <person name="Lipzen A."/>
            <person name="Lutzoni F."/>
            <person name="Magnuson J."/>
            <person name="Mondo S."/>
            <person name="Nolan M."/>
            <person name="Ohm R."/>
            <person name="Pangilinan J."/>
            <person name="Park H.-J."/>
            <person name="Ramirez L."/>
            <person name="Alfaro M."/>
            <person name="Sun H."/>
            <person name="Tritt A."/>
            <person name="Yoshinaga Y."/>
            <person name="Zwiers L.-H."/>
            <person name="Turgeon B."/>
            <person name="Goodwin S."/>
            <person name="Spatafora J."/>
            <person name="Crous P."/>
            <person name="Grigoriev I."/>
        </authorList>
    </citation>
    <scope>NUCLEOTIDE SEQUENCE</scope>
    <source>
        <strain evidence="2">CBS 115976</strain>
    </source>
</reference>
<dbReference type="AlphaFoldDB" id="A0A6A6URB8"/>
<feature type="region of interest" description="Disordered" evidence="1">
    <location>
        <begin position="1"/>
        <end position="21"/>
    </location>
</feature>
<evidence type="ECO:0000256" key="1">
    <source>
        <dbReference type="SAM" id="MobiDB-lite"/>
    </source>
</evidence>
<accession>A0A6A6URB8</accession>
<protein>
    <submittedName>
        <fullName evidence="2">Uncharacterized protein</fullName>
    </submittedName>
</protein>
<evidence type="ECO:0000313" key="3">
    <source>
        <dbReference type="Proteomes" id="UP000799302"/>
    </source>
</evidence>